<dbReference type="STRING" id="215243.A0A0D2DDE1"/>
<dbReference type="RefSeq" id="XP_016261239.1">
    <property type="nucleotide sequence ID" value="XM_016407759.1"/>
</dbReference>
<dbReference type="Gene3D" id="2.80.10.50">
    <property type="match status" value="1"/>
</dbReference>
<dbReference type="PANTHER" id="PTHR15549">
    <property type="entry name" value="PAIRED IMMUNOGLOBULIN-LIKE TYPE 2 RECEPTOR"/>
    <property type="match status" value="1"/>
</dbReference>
<evidence type="ECO:0000313" key="7">
    <source>
        <dbReference type="EMBL" id="KIW41023.1"/>
    </source>
</evidence>
<dbReference type="Proteomes" id="UP000053342">
    <property type="component" value="Unassembled WGS sequence"/>
</dbReference>
<keyword evidence="4 6" id="KW-0472">Membrane</keyword>
<name>A0A0D2DDE1_9EURO</name>
<feature type="transmembrane region" description="Helical" evidence="6">
    <location>
        <begin position="210"/>
        <end position="232"/>
    </location>
</feature>
<evidence type="ECO:0000256" key="4">
    <source>
        <dbReference type="ARBA" id="ARBA00023136"/>
    </source>
</evidence>
<evidence type="ECO:0000256" key="1">
    <source>
        <dbReference type="ARBA" id="ARBA00004167"/>
    </source>
</evidence>
<dbReference type="GO" id="GO:0071944">
    <property type="term" value="C:cell periphery"/>
    <property type="evidence" value="ECO:0007669"/>
    <property type="project" value="UniProtKB-ARBA"/>
</dbReference>
<gene>
    <name evidence="7" type="ORF">PV06_06621</name>
</gene>
<feature type="region of interest" description="Disordered" evidence="5">
    <location>
        <begin position="237"/>
        <end position="307"/>
    </location>
</feature>
<dbReference type="GeneID" id="27358695"/>
<dbReference type="InterPro" id="IPR051694">
    <property type="entry name" value="Immunoregulatory_rcpt-like"/>
</dbReference>
<evidence type="ECO:0000313" key="8">
    <source>
        <dbReference type="Proteomes" id="UP000053342"/>
    </source>
</evidence>
<organism evidence="7 8">
    <name type="scientific">Exophiala oligosperma</name>
    <dbReference type="NCBI Taxonomy" id="215243"/>
    <lineage>
        <taxon>Eukaryota</taxon>
        <taxon>Fungi</taxon>
        <taxon>Dikarya</taxon>
        <taxon>Ascomycota</taxon>
        <taxon>Pezizomycotina</taxon>
        <taxon>Eurotiomycetes</taxon>
        <taxon>Chaetothyriomycetidae</taxon>
        <taxon>Chaetothyriales</taxon>
        <taxon>Herpotrichiellaceae</taxon>
        <taxon>Exophiala</taxon>
    </lineage>
</organism>
<evidence type="ECO:0000256" key="3">
    <source>
        <dbReference type="ARBA" id="ARBA00022989"/>
    </source>
</evidence>
<keyword evidence="8" id="KW-1185">Reference proteome</keyword>
<comment type="subcellular location">
    <subcellularLocation>
        <location evidence="1">Membrane</location>
        <topology evidence="1">Single-pass membrane protein</topology>
    </subcellularLocation>
</comment>
<dbReference type="SUPFAM" id="SSF50370">
    <property type="entry name" value="Ricin B-like lectins"/>
    <property type="match status" value="1"/>
</dbReference>
<dbReference type="GO" id="GO:0016020">
    <property type="term" value="C:membrane"/>
    <property type="evidence" value="ECO:0007669"/>
    <property type="project" value="UniProtKB-SubCell"/>
</dbReference>
<protein>
    <recommendedName>
        <fullName evidence="9">Ricin B lectin domain-containing protein</fullName>
    </recommendedName>
</protein>
<sequence>MSNLFDSNSYYLLSSDRYPKGVYLNDGGHNPEDIPAALFLDSKGVSSQNWQVFFQEGVYFLRNYDYGAGYQLALKTAADSKPQLLPSSGDLTQQWNITVWPDGTRKLVNMAVGVFQYLGVSNNSAADIIPVMNTAEDGSHWTFDINSSAGEVSDAMASPMSSIAKATTTAAATSTARSATTPATATESSTTAAPVVASATSKYNSLSGGVIAGIVVGAVALIAFLVAAFLVCSRKRKRARARQHTSSTIPPTVEASKYSDIPSSDGHSMYTKQDQMSQHHHHQHAELVTDKKARTRTNVQGGAVEMA</sequence>
<evidence type="ECO:0000256" key="6">
    <source>
        <dbReference type="SAM" id="Phobius"/>
    </source>
</evidence>
<evidence type="ECO:0000256" key="5">
    <source>
        <dbReference type="SAM" id="MobiDB-lite"/>
    </source>
</evidence>
<dbReference type="VEuPathDB" id="FungiDB:PV06_06621"/>
<proteinExistence type="predicted"/>
<dbReference type="CDD" id="cd00161">
    <property type="entry name" value="beta-trefoil_Ricin-like"/>
    <property type="match status" value="1"/>
</dbReference>
<dbReference type="PANTHER" id="PTHR15549:SF26">
    <property type="entry name" value="AXIAL BUDDING PATTERN PROTEIN 2-RELATED"/>
    <property type="match status" value="1"/>
</dbReference>
<keyword evidence="3 6" id="KW-1133">Transmembrane helix</keyword>
<feature type="compositionally biased region" description="Polar residues" evidence="5">
    <location>
        <begin position="261"/>
        <end position="276"/>
    </location>
</feature>
<keyword evidence="2 6" id="KW-0812">Transmembrane</keyword>
<reference evidence="7 8" key="1">
    <citation type="submission" date="2015-01" db="EMBL/GenBank/DDBJ databases">
        <title>The Genome Sequence of Exophiala oligosperma CBS72588.</title>
        <authorList>
            <consortium name="The Broad Institute Genomics Platform"/>
            <person name="Cuomo C."/>
            <person name="de Hoog S."/>
            <person name="Gorbushina A."/>
            <person name="Stielow B."/>
            <person name="Teixiera M."/>
            <person name="Abouelleil A."/>
            <person name="Chapman S.B."/>
            <person name="Priest M."/>
            <person name="Young S.K."/>
            <person name="Wortman J."/>
            <person name="Nusbaum C."/>
            <person name="Birren B."/>
        </authorList>
    </citation>
    <scope>NUCLEOTIDE SEQUENCE [LARGE SCALE GENOMIC DNA]</scope>
    <source>
        <strain evidence="7 8">CBS 72588</strain>
    </source>
</reference>
<evidence type="ECO:0000256" key="2">
    <source>
        <dbReference type="ARBA" id="ARBA00022692"/>
    </source>
</evidence>
<evidence type="ECO:0008006" key="9">
    <source>
        <dbReference type="Google" id="ProtNLM"/>
    </source>
</evidence>
<dbReference type="OrthoDB" id="5344815at2759"/>
<dbReference type="EMBL" id="KN847337">
    <property type="protein sequence ID" value="KIW41023.1"/>
    <property type="molecule type" value="Genomic_DNA"/>
</dbReference>
<accession>A0A0D2DDE1</accession>
<dbReference type="AlphaFoldDB" id="A0A0D2DDE1"/>
<dbReference type="InterPro" id="IPR035992">
    <property type="entry name" value="Ricin_B-like_lectins"/>
</dbReference>